<organism evidence="2 3">
    <name type="scientific">Herbiconiux oxytropis</name>
    <dbReference type="NCBI Taxonomy" id="2970915"/>
    <lineage>
        <taxon>Bacteria</taxon>
        <taxon>Bacillati</taxon>
        <taxon>Actinomycetota</taxon>
        <taxon>Actinomycetes</taxon>
        <taxon>Micrococcales</taxon>
        <taxon>Microbacteriaceae</taxon>
        <taxon>Herbiconiux</taxon>
    </lineage>
</organism>
<sequence>MQGQGFVVRRTTEEDWREVRALRLEMLADTPLAYLETLGHGERRSEAEWRAWARGGSSEESITVVAIVDEGSAAGRWVATMMSKVPAGASGAHLFGVYVAPSHRGPAGVTDALLDRIEAWAATRGDTLTLEVHEHNPRARAAYRKRGFVETGRTSPYALDPTQREIEMRKSLR</sequence>
<dbReference type="EMBL" id="JANLCK010000015">
    <property type="protein sequence ID" value="MCS5727824.1"/>
    <property type="molecule type" value="Genomic_DNA"/>
</dbReference>
<protein>
    <submittedName>
        <fullName evidence="2">GNAT family N-acetyltransferase</fullName>
    </submittedName>
</protein>
<comment type="caution">
    <text evidence="2">The sequence shown here is derived from an EMBL/GenBank/DDBJ whole genome shotgun (WGS) entry which is preliminary data.</text>
</comment>
<dbReference type="InterPro" id="IPR016181">
    <property type="entry name" value="Acyl_CoA_acyltransferase"/>
</dbReference>
<dbReference type="SUPFAM" id="SSF55729">
    <property type="entry name" value="Acyl-CoA N-acyltransferases (Nat)"/>
    <property type="match status" value="1"/>
</dbReference>
<gene>
    <name evidence="2" type="ORF">N1028_18160</name>
</gene>
<dbReference type="Gene3D" id="3.40.630.30">
    <property type="match status" value="1"/>
</dbReference>
<dbReference type="CDD" id="cd04301">
    <property type="entry name" value="NAT_SF"/>
    <property type="match status" value="1"/>
</dbReference>
<name>A0AA41XGL0_9MICO</name>
<reference evidence="2" key="1">
    <citation type="submission" date="2022-08" db="EMBL/GenBank/DDBJ databases">
        <authorList>
            <person name="Deng Y."/>
            <person name="Han X.-F."/>
            <person name="Zhang Y.-Q."/>
        </authorList>
    </citation>
    <scope>NUCLEOTIDE SEQUENCE</scope>
    <source>
        <strain evidence="2">CPCC 203407</strain>
    </source>
</reference>
<dbReference type="AlphaFoldDB" id="A0AA41XGL0"/>
<keyword evidence="3" id="KW-1185">Reference proteome</keyword>
<dbReference type="RefSeq" id="WP_259530885.1">
    <property type="nucleotide sequence ID" value="NZ_JANLCK010000015.1"/>
</dbReference>
<evidence type="ECO:0000259" key="1">
    <source>
        <dbReference type="PROSITE" id="PS51186"/>
    </source>
</evidence>
<accession>A0AA41XGL0</accession>
<dbReference type="Proteomes" id="UP001165587">
    <property type="component" value="Unassembled WGS sequence"/>
</dbReference>
<dbReference type="InterPro" id="IPR000182">
    <property type="entry name" value="GNAT_dom"/>
</dbReference>
<dbReference type="PROSITE" id="PS51186">
    <property type="entry name" value="GNAT"/>
    <property type="match status" value="1"/>
</dbReference>
<evidence type="ECO:0000313" key="3">
    <source>
        <dbReference type="Proteomes" id="UP001165587"/>
    </source>
</evidence>
<dbReference type="GO" id="GO:0016747">
    <property type="term" value="F:acyltransferase activity, transferring groups other than amino-acyl groups"/>
    <property type="evidence" value="ECO:0007669"/>
    <property type="project" value="InterPro"/>
</dbReference>
<evidence type="ECO:0000313" key="2">
    <source>
        <dbReference type="EMBL" id="MCS5727824.1"/>
    </source>
</evidence>
<feature type="domain" description="N-acetyltransferase" evidence="1">
    <location>
        <begin position="6"/>
        <end position="173"/>
    </location>
</feature>
<proteinExistence type="predicted"/>
<dbReference type="Pfam" id="PF00583">
    <property type="entry name" value="Acetyltransf_1"/>
    <property type="match status" value="1"/>
</dbReference>